<dbReference type="PANTHER" id="PTHR43738">
    <property type="entry name" value="ABC TRANSPORTER, MEMBRANE PROTEIN"/>
    <property type="match status" value="1"/>
</dbReference>
<evidence type="ECO:0000313" key="11">
    <source>
        <dbReference type="Proteomes" id="UP000078428"/>
    </source>
</evidence>
<feature type="transmembrane region" description="Helical" evidence="7">
    <location>
        <begin position="303"/>
        <end position="325"/>
    </location>
</feature>
<keyword evidence="5 7" id="KW-1133">Transmembrane helix</keyword>
<dbReference type="OrthoDB" id="7298150at2"/>
<dbReference type="GO" id="GO:0005886">
    <property type="term" value="C:plasma membrane"/>
    <property type="evidence" value="ECO:0007669"/>
    <property type="project" value="UniProtKB-SubCell"/>
</dbReference>
<protein>
    <submittedName>
        <fullName evidence="10">ABC transporter permease</fullName>
    </submittedName>
</protein>
<keyword evidence="6 7" id="KW-0472">Membrane</keyword>
<dbReference type="InterPro" id="IPR051125">
    <property type="entry name" value="ABC-4/HrtB_transporter"/>
</dbReference>
<keyword evidence="2" id="KW-0813">Transport</keyword>
<keyword evidence="11" id="KW-1185">Reference proteome</keyword>
<sequence>MNLALRDIRHKLGRFLLTCLGLSLLLGVVLSMIGIYRGLVDDALSLVRAPAADLWVVEAGTRGPFAEASRMPGDTREMVARIPGVAEAGSVTYQTVETHYGGQTLRLQVVGYEPGRMGGPAAIAEGRAIAIRHGEVVADIRAGMALGDRIHLGRDDYLVVGLTRHHVSTGGDPVLFLSLRDAQDLQFLPKPATYRRDQARGAPPPALDTINAVVARLGAGISPEEVSREIGRWKHLGTNTQAQQEAILVQSVVEKARRQIGLFTVILMTVSTVVIALIIYTMTMDKMRDIATLKLIGASDRTIVGLILQQALAMGLIGFGFGWVLVNLVADRFPRRVLLMPEDAVMLAGTVVLVCVLASSLGVRLALRIEPAAALGG</sequence>
<reference evidence="10 11" key="1">
    <citation type="submission" date="2016-04" db="EMBL/GenBank/DDBJ databases">
        <title>Draft genome sequence of freshwater magnetotactic bacteria Magnetospirillum marisnigri SP-1 and Magnetospirillum moscoviense BB-1.</title>
        <authorList>
            <person name="Koziaeva V."/>
            <person name="Dziuba M.V."/>
            <person name="Ivanov T.M."/>
            <person name="Kuznetsov B."/>
            <person name="Grouzdev D.S."/>
        </authorList>
    </citation>
    <scope>NUCLEOTIDE SEQUENCE [LARGE SCALE GENOMIC DNA]</scope>
    <source>
        <strain evidence="10 11">SP-1</strain>
    </source>
</reference>
<dbReference type="PANTHER" id="PTHR43738:SF1">
    <property type="entry name" value="HEMIN TRANSPORT SYSTEM PERMEASE PROTEIN HRTB-RELATED"/>
    <property type="match status" value="1"/>
</dbReference>
<feature type="domain" description="MacB-like periplasmic core" evidence="9">
    <location>
        <begin position="16"/>
        <end position="230"/>
    </location>
</feature>
<dbReference type="Pfam" id="PF02687">
    <property type="entry name" value="FtsX"/>
    <property type="match status" value="1"/>
</dbReference>
<dbReference type="RefSeq" id="WP_068489244.1">
    <property type="nucleotide sequence ID" value="NZ_LWQT01000010.1"/>
</dbReference>
<keyword evidence="4 7" id="KW-0812">Transmembrane</keyword>
<gene>
    <name evidence="10" type="ORF">A6A04_10395</name>
</gene>
<evidence type="ECO:0000256" key="4">
    <source>
        <dbReference type="ARBA" id="ARBA00022692"/>
    </source>
</evidence>
<proteinExistence type="predicted"/>
<dbReference type="InterPro" id="IPR003838">
    <property type="entry name" value="ABC3_permease_C"/>
</dbReference>
<evidence type="ECO:0000256" key="3">
    <source>
        <dbReference type="ARBA" id="ARBA00022475"/>
    </source>
</evidence>
<evidence type="ECO:0000313" key="10">
    <source>
        <dbReference type="EMBL" id="OAN55963.1"/>
    </source>
</evidence>
<evidence type="ECO:0000256" key="7">
    <source>
        <dbReference type="SAM" id="Phobius"/>
    </source>
</evidence>
<dbReference type="EMBL" id="LWQT01000010">
    <property type="protein sequence ID" value="OAN55963.1"/>
    <property type="molecule type" value="Genomic_DNA"/>
</dbReference>
<evidence type="ECO:0000256" key="2">
    <source>
        <dbReference type="ARBA" id="ARBA00022448"/>
    </source>
</evidence>
<dbReference type="InterPro" id="IPR025857">
    <property type="entry name" value="MacB_PCD"/>
</dbReference>
<feature type="transmembrane region" description="Helical" evidence="7">
    <location>
        <begin position="345"/>
        <end position="367"/>
    </location>
</feature>
<keyword evidence="3" id="KW-1003">Cell membrane</keyword>
<evidence type="ECO:0000259" key="8">
    <source>
        <dbReference type="Pfam" id="PF02687"/>
    </source>
</evidence>
<feature type="transmembrane region" description="Helical" evidence="7">
    <location>
        <begin position="260"/>
        <end position="282"/>
    </location>
</feature>
<dbReference type="STRING" id="1285242.A6A04_10395"/>
<name>A0A178MZI0_9PROT</name>
<evidence type="ECO:0000259" key="9">
    <source>
        <dbReference type="Pfam" id="PF12704"/>
    </source>
</evidence>
<dbReference type="Pfam" id="PF12704">
    <property type="entry name" value="MacB_PCD"/>
    <property type="match status" value="1"/>
</dbReference>
<organism evidence="10 11">
    <name type="scientific">Paramagnetospirillum marisnigri</name>
    <dbReference type="NCBI Taxonomy" id="1285242"/>
    <lineage>
        <taxon>Bacteria</taxon>
        <taxon>Pseudomonadati</taxon>
        <taxon>Pseudomonadota</taxon>
        <taxon>Alphaproteobacteria</taxon>
        <taxon>Rhodospirillales</taxon>
        <taxon>Magnetospirillaceae</taxon>
        <taxon>Paramagnetospirillum</taxon>
    </lineage>
</organism>
<comment type="subcellular location">
    <subcellularLocation>
        <location evidence="1">Cell membrane</location>
        <topology evidence="1">Multi-pass membrane protein</topology>
    </subcellularLocation>
</comment>
<dbReference type="Proteomes" id="UP000078428">
    <property type="component" value="Unassembled WGS sequence"/>
</dbReference>
<evidence type="ECO:0000256" key="1">
    <source>
        <dbReference type="ARBA" id="ARBA00004651"/>
    </source>
</evidence>
<dbReference type="AlphaFoldDB" id="A0A178MZI0"/>
<evidence type="ECO:0000256" key="6">
    <source>
        <dbReference type="ARBA" id="ARBA00023136"/>
    </source>
</evidence>
<feature type="domain" description="ABC3 transporter permease C-terminal" evidence="8">
    <location>
        <begin position="262"/>
        <end position="371"/>
    </location>
</feature>
<evidence type="ECO:0000256" key="5">
    <source>
        <dbReference type="ARBA" id="ARBA00022989"/>
    </source>
</evidence>
<accession>A0A178MZI0</accession>
<comment type="caution">
    <text evidence="10">The sequence shown here is derived from an EMBL/GenBank/DDBJ whole genome shotgun (WGS) entry which is preliminary data.</text>
</comment>